<dbReference type="EMBL" id="JBFAKC010000006">
    <property type="protein sequence ID" value="MEV0708935.1"/>
    <property type="molecule type" value="Genomic_DNA"/>
</dbReference>
<name>A0ABV3FUJ7_9NOCA</name>
<organism evidence="2 3">
    <name type="scientific">Nocardia aurea</name>
    <dbReference type="NCBI Taxonomy" id="2144174"/>
    <lineage>
        <taxon>Bacteria</taxon>
        <taxon>Bacillati</taxon>
        <taxon>Actinomycetota</taxon>
        <taxon>Actinomycetes</taxon>
        <taxon>Mycobacteriales</taxon>
        <taxon>Nocardiaceae</taxon>
        <taxon>Nocardia</taxon>
    </lineage>
</organism>
<protein>
    <submittedName>
        <fullName evidence="2">Uncharacterized protein</fullName>
    </submittedName>
</protein>
<evidence type="ECO:0000256" key="1">
    <source>
        <dbReference type="SAM" id="Phobius"/>
    </source>
</evidence>
<feature type="transmembrane region" description="Helical" evidence="1">
    <location>
        <begin position="240"/>
        <end position="260"/>
    </location>
</feature>
<reference evidence="2 3" key="1">
    <citation type="submission" date="2024-06" db="EMBL/GenBank/DDBJ databases">
        <title>The Natural Products Discovery Center: Release of the First 8490 Sequenced Strains for Exploring Actinobacteria Biosynthetic Diversity.</title>
        <authorList>
            <person name="Kalkreuter E."/>
            <person name="Kautsar S.A."/>
            <person name="Yang D."/>
            <person name="Bader C.D."/>
            <person name="Teijaro C.N."/>
            <person name="Fluegel L."/>
            <person name="Davis C.M."/>
            <person name="Simpson J.R."/>
            <person name="Lauterbach L."/>
            <person name="Steele A.D."/>
            <person name="Gui C."/>
            <person name="Meng S."/>
            <person name="Li G."/>
            <person name="Viehrig K."/>
            <person name="Ye F."/>
            <person name="Su P."/>
            <person name="Kiefer A.F."/>
            <person name="Nichols A."/>
            <person name="Cepeda A.J."/>
            <person name="Yan W."/>
            <person name="Fan B."/>
            <person name="Jiang Y."/>
            <person name="Adhikari A."/>
            <person name="Zheng C.-J."/>
            <person name="Schuster L."/>
            <person name="Cowan T.M."/>
            <person name="Smanski M.J."/>
            <person name="Chevrette M.G."/>
            <person name="De Carvalho L.P.S."/>
            <person name="Shen B."/>
        </authorList>
    </citation>
    <scope>NUCLEOTIDE SEQUENCE [LARGE SCALE GENOMIC DNA]</scope>
    <source>
        <strain evidence="2 3">NPDC050403</strain>
    </source>
</reference>
<sequence>MGDVRDLDESVSDVMMRLATAYVDGLDGDGTDESYPRSFDECVTRVLEKYGSEFARSGSLVVGQRSAELRIARFAYDDPRARDVALLLAAELDFCGPLHARQNIALAEIFEDLGNSLSASGLIDLEALAFRRAARLYALCEDRRGEERCGIRFERANTAATRSLPRKAAGRAAFLLCGYGYRPSYLLGWVIALVAVCTVVGLLLEGDAAWTTTVYLAVTAFLDPVAPGDIRSMEGAAHPLFAVESWIGAISMSVFFALLVRKWFRL</sequence>
<keyword evidence="1" id="KW-1133">Transmembrane helix</keyword>
<gene>
    <name evidence="2" type="ORF">AB0I48_15355</name>
</gene>
<evidence type="ECO:0000313" key="3">
    <source>
        <dbReference type="Proteomes" id="UP001551695"/>
    </source>
</evidence>
<dbReference type="Proteomes" id="UP001551695">
    <property type="component" value="Unassembled WGS sequence"/>
</dbReference>
<keyword evidence="1" id="KW-0812">Transmembrane</keyword>
<keyword evidence="3" id="KW-1185">Reference proteome</keyword>
<evidence type="ECO:0000313" key="2">
    <source>
        <dbReference type="EMBL" id="MEV0708935.1"/>
    </source>
</evidence>
<accession>A0ABV3FUJ7</accession>
<keyword evidence="1" id="KW-0472">Membrane</keyword>
<dbReference type="RefSeq" id="WP_355084570.1">
    <property type="nucleotide sequence ID" value="NZ_JBEXKW010000010.1"/>
</dbReference>
<comment type="caution">
    <text evidence="2">The sequence shown here is derived from an EMBL/GenBank/DDBJ whole genome shotgun (WGS) entry which is preliminary data.</text>
</comment>
<proteinExistence type="predicted"/>
<feature type="transmembrane region" description="Helical" evidence="1">
    <location>
        <begin position="185"/>
        <end position="204"/>
    </location>
</feature>